<evidence type="ECO:0000256" key="25">
    <source>
        <dbReference type="ARBA" id="ARBA00023004"/>
    </source>
</evidence>
<dbReference type="InterPro" id="IPR000504">
    <property type="entry name" value="RRM_dom"/>
</dbReference>
<comment type="caution">
    <text evidence="48">The sequence shown here is derived from an EMBL/GenBank/DDBJ whole genome shotgun (WGS) entry which is preliminary data.</text>
</comment>
<comment type="catalytic activity">
    <reaction evidence="37">
        <text>(S)-2,3-epoxysqualene = lanosterol</text>
        <dbReference type="Rhea" id="RHEA:14621"/>
        <dbReference type="ChEBI" id="CHEBI:15441"/>
        <dbReference type="ChEBI" id="CHEBI:16521"/>
        <dbReference type="EC" id="5.4.99.7"/>
    </reaction>
</comment>
<dbReference type="CDD" id="cd02892">
    <property type="entry name" value="SQCY_1"/>
    <property type="match status" value="1"/>
</dbReference>
<feature type="compositionally biased region" description="Low complexity" evidence="46">
    <location>
        <begin position="404"/>
        <end position="420"/>
    </location>
</feature>
<dbReference type="Gene3D" id="1.25.40.990">
    <property type="match status" value="1"/>
</dbReference>
<accession>A0A498NI93</accession>
<evidence type="ECO:0000256" key="22">
    <source>
        <dbReference type="ARBA" id="ARBA00022927"/>
    </source>
</evidence>
<evidence type="ECO:0000256" key="18">
    <source>
        <dbReference type="ARBA" id="ARBA00022737"/>
    </source>
</evidence>
<dbReference type="GO" id="GO:0000250">
    <property type="term" value="F:lanosterol synthase activity"/>
    <property type="evidence" value="ECO:0007669"/>
    <property type="project" value="UniProtKB-EC"/>
</dbReference>
<evidence type="ECO:0000256" key="4">
    <source>
        <dbReference type="ARBA" id="ARBA00004567"/>
    </source>
</evidence>
<dbReference type="InterPro" id="IPR002365">
    <property type="entry name" value="Terpene_synthase_CS"/>
</dbReference>
<dbReference type="InterPro" id="IPR001128">
    <property type="entry name" value="Cyt_P450"/>
</dbReference>
<dbReference type="Pfam" id="PF16769">
    <property type="entry name" value="MCM3AP_GANP"/>
    <property type="match status" value="1"/>
</dbReference>
<keyword evidence="23" id="KW-0752">Steroid biosynthesis</keyword>
<dbReference type="GO" id="GO:0005811">
    <property type="term" value="C:lipid droplet"/>
    <property type="evidence" value="ECO:0007669"/>
    <property type="project" value="InterPro"/>
</dbReference>
<reference evidence="48 49" key="1">
    <citation type="submission" date="2018-03" db="EMBL/GenBank/DDBJ databases">
        <title>Draft genome sequence of Rohu Carp (Labeo rohita).</title>
        <authorList>
            <person name="Das P."/>
            <person name="Kushwaha B."/>
            <person name="Joshi C.G."/>
            <person name="Kumar D."/>
            <person name="Nagpure N.S."/>
            <person name="Sahoo L."/>
            <person name="Das S.P."/>
            <person name="Bit A."/>
            <person name="Patnaik S."/>
            <person name="Meher P.K."/>
            <person name="Jayasankar P."/>
            <person name="Koringa P.G."/>
            <person name="Patel N.V."/>
            <person name="Hinsu A.T."/>
            <person name="Kumar R."/>
            <person name="Pandey M."/>
            <person name="Agarwal S."/>
            <person name="Srivastava S."/>
            <person name="Singh M."/>
            <person name="Iquebal M.A."/>
            <person name="Jaiswal S."/>
            <person name="Angadi U.B."/>
            <person name="Kumar N."/>
            <person name="Raza M."/>
            <person name="Shah T.M."/>
            <person name="Rai A."/>
            <person name="Jena J.K."/>
        </authorList>
    </citation>
    <scope>NUCLEOTIDE SEQUENCE [LARGE SCALE GENOMIC DNA]</scope>
    <source>
        <strain evidence="48">DASCIFA01</strain>
        <tissue evidence="48">Testis</tissue>
    </source>
</reference>
<evidence type="ECO:0000256" key="38">
    <source>
        <dbReference type="ARBA" id="ARBA00055567"/>
    </source>
</evidence>
<keyword evidence="31" id="KW-0413">Isomerase</keyword>
<dbReference type="Pfam" id="PF00067">
    <property type="entry name" value="p450"/>
    <property type="match status" value="1"/>
</dbReference>
<protein>
    <recommendedName>
        <fullName evidence="41">Germinal-center associated nuclear protein</fullName>
        <ecNumber evidence="9">2.3.1.48</ecNumber>
        <ecNumber evidence="34">5.4.99.7</ecNumber>
    </recommendedName>
    <alternativeName>
        <fullName evidence="44">2,3-epoxysqualene--lanosterol cyclase</fullName>
    </alternativeName>
    <alternativeName>
        <fullName evidence="42">Lanosterol synthase</fullName>
    </alternativeName>
    <alternativeName>
        <fullName evidence="43">Oxidosqualene--lanosterol cyclase</fullName>
    </alternativeName>
</protein>
<dbReference type="InterPro" id="IPR031910">
    <property type="entry name" value="GANP_CID_dom"/>
</dbReference>
<evidence type="ECO:0000256" key="39">
    <source>
        <dbReference type="ARBA" id="ARBA00055631"/>
    </source>
</evidence>
<keyword evidence="25 45" id="KW-0408">Iron</keyword>
<evidence type="ECO:0000256" key="3">
    <source>
        <dbReference type="ARBA" id="ARBA00004496"/>
    </source>
</evidence>
<comment type="subunit">
    <text evidence="8">Monomer.</text>
</comment>
<comment type="pathway">
    <text evidence="40">Terpene metabolism; lanosterol biosynthesis; lanosterol from farnesyl diphosphate: step 3/3.</text>
</comment>
<comment type="function">
    <text evidence="39">As a component of the TREX-2 complex, involved in the export of mRNAs to the cytoplasm through the nuclear pores. Through the acetylation of histones, affects the assembly of nucleosomes at immunoglobulin variable region genes and promotes the recruitment and positioning of transcription complex to favor DNA cytosine deaminase AICDA/AID targeting, hence promoting somatic hypermutations.</text>
</comment>
<dbReference type="SUPFAM" id="SSF48264">
    <property type="entry name" value="Cytochrome P450"/>
    <property type="match status" value="1"/>
</dbReference>
<keyword evidence="45" id="KW-0479">Metal-binding</keyword>
<dbReference type="NCBIfam" id="TIGR01787">
    <property type="entry name" value="squalene_cyclas"/>
    <property type="match status" value="1"/>
</dbReference>
<evidence type="ECO:0000256" key="23">
    <source>
        <dbReference type="ARBA" id="ARBA00022955"/>
    </source>
</evidence>
<organism evidence="48 49">
    <name type="scientific">Labeo rohita</name>
    <name type="common">Indian major carp</name>
    <name type="synonym">Cyprinus rohita</name>
    <dbReference type="NCBI Taxonomy" id="84645"/>
    <lineage>
        <taxon>Eukaryota</taxon>
        <taxon>Metazoa</taxon>
        <taxon>Chordata</taxon>
        <taxon>Craniata</taxon>
        <taxon>Vertebrata</taxon>
        <taxon>Euteleostomi</taxon>
        <taxon>Actinopterygii</taxon>
        <taxon>Neopterygii</taxon>
        <taxon>Teleostei</taxon>
        <taxon>Ostariophysi</taxon>
        <taxon>Cypriniformes</taxon>
        <taxon>Cyprinidae</taxon>
        <taxon>Labeoninae</taxon>
        <taxon>Labeonini</taxon>
        <taxon>Labeo</taxon>
    </lineage>
</organism>
<evidence type="ECO:0000256" key="14">
    <source>
        <dbReference type="ARBA" id="ARBA00022516"/>
    </source>
</evidence>
<evidence type="ECO:0000256" key="19">
    <source>
        <dbReference type="ARBA" id="ARBA00022816"/>
    </source>
</evidence>
<dbReference type="SMART" id="SM00360">
    <property type="entry name" value="RRM"/>
    <property type="match status" value="1"/>
</dbReference>
<evidence type="ECO:0000256" key="27">
    <source>
        <dbReference type="ARBA" id="ARBA00023054"/>
    </source>
</evidence>
<evidence type="ECO:0000256" key="24">
    <source>
        <dbReference type="ARBA" id="ARBA00022990"/>
    </source>
</evidence>
<evidence type="ECO:0000256" key="28">
    <source>
        <dbReference type="ARBA" id="ARBA00023098"/>
    </source>
</evidence>
<feature type="domain" description="RRM" evidence="47">
    <location>
        <begin position="878"/>
        <end position="944"/>
    </location>
</feature>
<comment type="subcellular location">
    <subcellularLocation>
        <location evidence="1">Chromosome</location>
    </subcellularLocation>
    <subcellularLocation>
        <location evidence="3">Cytoplasm</location>
    </subcellularLocation>
    <subcellularLocation>
        <location evidence="2">Endoplasmic reticulum membrane</location>
        <topology evidence="2">Peripheral membrane protein</topology>
    </subcellularLocation>
    <subcellularLocation>
        <location evidence="4">Nucleus</location>
        <location evidence="4">Nuclear pore complex</location>
    </subcellularLocation>
    <subcellularLocation>
        <location evidence="5">Nucleus</location>
        <location evidence="5">Nucleoplasm</location>
    </subcellularLocation>
</comment>
<sequence length="3021" mass="338049">MAVRFAVSFAERRIGFGFLTPTTVVTDIRRGAVGNAATPVTVHDNHGKLKTVADLPEVKTFRMLYTMIFKGYLNRIHEMQDSVQYGDVVNAVVTDFIKRIYYLREMSPTGDLVINLTSELYRFSLEGISSILFETRIGCLEKEIPAETQDFINSVAQMFTYNVHVAFLPNWTRNYLPFWQWYIDGWDGIFKFARKMIDMKMEEIQKRVDANEEVAGEYLTYLLSNVKMSSKDIYGSVSELLMAGVDTTSNTMLWALYLLSRDPEAQDALYQDVTRVLKDNRIPTAEEVNSMPYLKAVIKETLRMYPVVPMNSRFISENDLVIGGHFFPKETSFGLCHYAITHDEKVFPEARKFKPERWLRDGRTRPNPFGSIPFGFGIRACVGRRIAELEMHLALARAPNNANQPGNPFQPFAQPNPAQGVGFGQPSAFSQPAFGQPTPQPSVFSQTPTFGQSGGLSQGLGQQSSFSFLGTAPAFGQPSLSQGTLGFGQPPPSYSQATGQTQMSAFDQTPAFGQPSAFGLPSSASQSLTSFNSTVTNQPSFGQLSALSVPTATSSSSTVGRTDNLTGGNQFRFKPPNDAVFKPIFSVSPEPPSSNLSSASETVGSSKVVTSTMENSSSGSLFSCVKPNALGFSFSQPAAAPSVSFSNANFSQKETLGGSSNIQFTFSQPANPSSSNTPASQPTTPSTFSFTAQTLQSQSDTKMSMFGGAGIGSFSFGVPKTEDPQRTEDRAGDEQSSGGETAFVSFGMKRKEEPIDPNAAKSDSSETGADGPRQPAKRPLLRSRGLVGGLFRNALSDLMKSKVSPVKREDHLPDRPDPPGPASDVATTPPRSQAPTVLKKAEEVSLKPEPQTHTPGRRASRKESTDSLAGLSPTDATVIQCKGIPPNLNKKDLVTKHFGHFGKVLKVYCRPQKNLAIVHFQDHASAAKAKKRGKLFQRTEIQIFWQRKKQSPGEKAARPSEIKDVTEDSESVGAFLESSPSRKPLPRAVPIITSSTTSLLTKSSPIQKSSVAKILQFESEAPLESVSEERSIERPVINLPSVLQPLVGQVAETAEERYRLLEQRDKILRQARPKRTDLDMSKVFVGTCPDMCPEKERYMRETRNQLSVFEVIPETEKVDHFAAIKEYSRSSADQEEPLPHELRPLPVLSMTMDYLVTQVMDQGEGNYRDWYDFVWNRTRGIRKDITQQHLCDPETVSLIEKCTRFHIHCAHHLCQEPMMSFDAKINNENMTKCLQSLKEMYQDLATKEVYCPSEAEFRQYNVLLKLNDGDILREVQQFRKEVRESREVDFAVQAFAALNSNNFVRFFKLVRSKALKILNVAFTVGSQRSTIFPVEDFVRMLMFRNATEATDFIQQYGLTISDGMVELSRTAYQEPDFSLPQRKSTVIERKRTVLIGEVVNGGPLPNPPHHSPVCSFDSNNKYTGDGHQQRQELKPLMELDSRPQVTTRLLVEPRLFVDRPVTTEPVKPDDTEETGEKNQTESSLHMVPPLVFQPILAPQPIRPPSPPPKPEPAYTDQDIMTEVNAVLNEVVEAEVSDITRAAAEYVSAALSVSDSELETVVSEVLQQLLRELSTSEIIAERERIAEEERKQEEARRKEAFLDQFSGELCAKISDEVLTESIRVTAEAEIRLALEEKAAIIARCSAEECDGIIEETLAEEVAIMAREIRDNELRRICKFIKRWRDVVAVRRQLKRQMRGFPAAPGCVDPRFKLKALVPSAPSSPSLDLLAQGMVNLGNSGNMAVSCTRLLKMRQEAVHQMKVSYYYNLLLSERVWMPLDLPTLVAESTPNAPDRIFWKATLLLPSSCDSDISYACRILTDWLEVKLGGGNQSEESEKELKGQLKTLCISHSLTNISGQTHEVHISVKACHGPLSAGDQCLLEEQKELHGTNALLMLLPPLNSAGQSEEDEDVSLLSAFLQLRQVQQASCWHSPVPLVVVVTGNQEGATSDHALMLNMLVKDGLISEYVFVHIPATLTDLQGSEQMSHVIRWLAARSPAGPPLSSQTLLQVVELGLCREFYSRLQRDKQDRKHAGLPSQHPEPIVQLCNSVVSFLAGVVSAEHLSSLCWPPPEFSLPETIELIPHQAWNSPEHLEWLKRTILSRQLPEWDLPPISASWPHLCASIFQYVSQIPTSPLSQPILMSRLENLLRRVNYQYFHVSGADEDDYEKAGPSFHEIPWDDIICLCVEHRMKDWSLETLMAKDALTEDGEILVYFNKDSLKSFQPPDSWIEAVKQTYQEKQQASEVSKVRPPTVARQFPKQKLFQSHINAEEWPSVCDTEQIPISQRFELILSSIRDMNTEGQRIGEQIQRRIEVDPLRPSSFPLTLTSTVLSTPSQKRPAAGAVRIQGEFISAAPAAHTAVEAAMKGMDFYSRLQAEDGHWAGDYGGPLFLLPGLLITCHIAKIPLPDAWKKEMVRYLRSVQLPDGGWGLHIEDKSTVFGTALNYTTLRILGVDPDDPDMVRARNTLHSKGGAVGIPSWGKFWLAILNVYSWEGMNTLFPEMWLFPSWVPAHPSTLWCHCRQVYLPMSYCYAVRLSADEDPLVLSLRQELYVQEYSTIDWPAQRNNVAACDMYTPHSTLLTIAYSILNVYEAHHSTTLREKAVKELFDHIKADDRFTKCISIGPISKTINMLVRWYVDGPTSSVFQEHVSRIPDYLWLGLDGMKMQGTNGSQLWDTAFAVQAFLEAGAQDIPRFTECLTQAHHFFDLTQIKENPPEYEKYYRQMNKGGFPFSTRDCGWIVADCTAEGLKSVMLLQEQCGFLKENVPTERLFDAVNVLLSMRNPDGGFATYETKRGGKLLELLNPSEVFGDIMIDYTYVECTSAVMQALKHFHSVYPKHRAEEIRTTLQQGLDYCRRIQRPDGSWEGSWGVCFTYGVWFGLEAFACMGHTFQNGSACVEVKSACEFLLSNQMEDGGWGEDFESCEQRCYVQSKNSQIHNTCWALLGLMAARYPDIRVIQRGIQVLIDKQLPNGDWPQENISGVFNKSCAISYTSYRNVFPVWTLGRFSRLYPCSPLAGKLKI</sequence>
<keyword evidence="16 45" id="KW-0349">Heme</keyword>
<dbReference type="FunFam" id="1.50.10.20:FF:000002">
    <property type="entry name" value="Terpene cyclase/mutase family member"/>
    <property type="match status" value="1"/>
</dbReference>
<keyword evidence="22" id="KW-0653">Protein transport</keyword>
<dbReference type="InterPro" id="IPR032696">
    <property type="entry name" value="SQ_cyclase_C"/>
</dbReference>
<keyword evidence="28" id="KW-0443">Lipid metabolism</keyword>
<gene>
    <name evidence="48" type="ORF">ROHU_017041</name>
</gene>
<evidence type="ECO:0000313" key="49">
    <source>
        <dbReference type="Proteomes" id="UP000290572"/>
    </source>
</evidence>
<evidence type="ECO:0000256" key="26">
    <source>
        <dbReference type="ARBA" id="ARBA00023010"/>
    </source>
</evidence>
<evidence type="ECO:0000256" key="41">
    <source>
        <dbReference type="ARBA" id="ARBA00069544"/>
    </source>
</evidence>
<comment type="similarity">
    <text evidence="35">Belongs to the SAC3 family.</text>
</comment>
<feature type="region of interest" description="Disordered" evidence="46">
    <location>
        <begin position="1460"/>
        <end position="1487"/>
    </location>
</feature>
<evidence type="ECO:0000259" key="47">
    <source>
        <dbReference type="SMART" id="SM00360"/>
    </source>
</evidence>
<keyword evidence="18" id="KW-0677">Repeat</keyword>
<dbReference type="InterPro" id="IPR032697">
    <property type="entry name" value="SQ_cyclase_N"/>
</dbReference>
<evidence type="ECO:0000256" key="37">
    <source>
        <dbReference type="ARBA" id="ARBA00052641"/>
    </source>
</evidence>
<evidence type="ECO:0000256" key="36">
    <source>
        <dbReference type="ARBA" id="ARBA00048940"/>
    </source>
</evidence>
<dbReference type="EC" id="5.4.99.7" evidence="34"/>
<evidence type="ECO:0007829" key="50">
    <source>
        <dbReference type="PeptideAtlas" id="A0A498NI93"/>
    </source>
</evidence>
<keyword evidence="30" id="KW-0472">Membrane</keyword>
<feature type="compositionally biased region" description="Low complexity" evidence="46">
    <location>
        <begin position="667"/>
        <end position="687"/>
    </location>
</feature>
<dbReference type="GO" id="GO:0005694">
    <property type="term" value="C:chromosome"/>
    <property type="evidence" value="ECO:0007669"/>
    <property type="project" value="UniProtKB-SubCell"/>
</dbReference>
<evidence type="ECO:0000256" key="31">
    <source>
        <dbReference type="ARBA" id="ARBA00023235"/>
    </source>
</evidence>
<dbReference type="PANTHER" id="PTHR11764">
    <property type="entry name" value="TERPENE CYCLASE/MUTASE FAMILY MEMBER"/>
    <property type="match status" value="1"/>
</dbReference>
<dbReference type="SUPFAM" id="SSF54928">
    <property type="entry name" value="RNA-binding domain, RBD"/>
    <property type="match status" value="1"/>
</dbReference>
<feature type="compositionally biased region" description="Polar residues" evidence="46">
    <location>
        <begin position="560"/>
        <end position="569"/>
    </location>
</feature>
<evidence type="ECO:0000256" key="20">
    <source>
        <dbReference type="ARBA" id="ARBA00022824"/>
    </source>
</evidence>
<keyword evidence="29" id="KW-0906">Nuclear pore complex</keyword>
<feature type="region of interest" description="Disordered" evidence="46">
    <location>
        <begin position="802"/>
        <end position="874"/>
    </location>
</feature>
<evidence type="ECO:0000256" key="40">
    <source>
        <dbReference type="ARBA" id="ARBA00060682"/>
    </source>
</evidence>
<evidence type="ECO:0000256" key="2">
    <source>
        <dbReference type="ARBA" id="ARBA00004406"/>
    </source>
</evidence>
<dbReference type="GO" id="GO:0005643">
    <property type="term" value="C:nuclear pore"/>
    <property type="evidence" value="ECO:0007669"/>
    <property type="project" value="UniProtKB-SubCell"/>
</dbReference>
<comment type="catalytic activity">
    <reaction evidence="36">
        <text>L-lysyl-[histone] + acetyl-CoA = N(6)-acetyl-L-lysyl-[histone] + CoA + H(+)</text>
        <dbReference type="Rhea" id="RHEA:21992"/>
        <dbReference type="Rhea" id="RHEA-COMP:9845"/>
        <dbReference type="Rhea" id="RHEA-COMP:11338"/>
        <dbReference type="ChEBI" id="CHEBI:15378"/>
        <dbReference type="ChEBI" id="CHEBI:29969"/>
        <dbReference type="ChEBI" id="CHEBI:57287"/>
        <dbReference type="ChEBI" id="CHEBI:57288"/>
        <dbReference type="ChEBI" id="CHEBI:61930"/>
        <dbReference type="EC" id="2.3.1.48"/>
    </reaction>
    <physiologicalReaction direction="left-to-right" evidence="36">
        <dbReference type="Rhea" id="RHEA:21993"/>
    </physiologicalReaction>
</comment>
<evidence type="ECO:0000256" key="35">
    <source>
        <dbReference type="ARBA" id="ARBA00038443"/>
    </source>
</evidence>
<proteinExistence type="evidence at protein level"/>
<evidence type="ECO:0000256" key="10">
    <source>
        <dbReference type="ARBA" id="ARBA00022448"/>
    </source>
</evidence>
<evidence type="ECO:0000256" key="5">
    <source>
        <dbReference type="ARBA" id="ARBA00004642"/>
    </source>
</evidence>
<keyword evidence="33" id="KW-0012">Acyltransferase</keyword>
<evidence type="ECO:0000256" key="12">
    <source>
        <dbReference type="ARBA" id="ARBA00022481"/>
    </source>
</evidence>
<name>A0A498NI93_LABRO</name>
<evidence type="ECO:0000256" key="45">
    <source>
        <dbReference type="PIRSR" id="PIRSR602401-1"/>
    </source>
</evidence>
<comment type="function">
    <text evidence="38">Key enzyme in the cholesterol biosynthesis pathway. Catalyzes the cyclization of (S)-2,3 oxidosqualene to lanosterol, a reaction that forms the sterol nucleus. Through the production of lanosterol may regulate lens protein aggregation and increase transparency.</text>
</comment>
<feature type="region of interest" description="Disordered" evidence="46">
    <location>
        <begin position="479"/>
        <end position="499"/>
    </location>
</feature>
<feature type="region of interest" description="Disordered" evidence="46">
    <location>
        <begin position="713"/>
        <end position="784"/>
    </location>
</feature>
<dbReference type="GO" id="GO:0016705">
    <property type="term" value="F:oxidoreductase activity, acting on paired donors, with incorporation or reduction of molecular oxygen"/>
    <property type="evidence" value="ECO:0007669"/>
    <property type="project" value="InterPro"/>
</dbReference>
<evidence type="ECO:0000256" key="9">
    <source>
        <dbReference type="ARBA" id="ARBA00013184"/>
    </source>
</evidence>
<dbReference type="InterPro" id="IPR008930">
    <property type="entry name" value="Terpenoid_cyclase/PrenylTrfase"/>
</dbReference>
<dbReference type="STRING" id="84645.A0A498NI93"/>
<evidence type="ECO:0000256" key="13">
    <source>
        <dbReference type="ARBA" id="ARBA00022490"/>
    </source>
</evidence>
<evidence type="ECO:0000256" key="7">
    <source>
        <dbReference type="ARBA" id="ARBA00010617"/>
    </source>
</evidence>
<dbReference type="PANTHER" id="PTHR11764:SF20">
    <property type="entry name" value="LANOSTEROL SYNTHASE"/>
    <property type="match status" value="1"/>
</dbReference>
<evidence type="ECO:0000256" key="42">
    <source>
        <dbReference type="ARBA" id="ARBA00070784"/>
    </source>
</evidence>
<dbReference type="InterPro" id="IPR035979">
    <property type="entry name" value="RBD_domain_sf"/>
</dbReference>
<evidence type="ECO:0000256" key="34">
    <source>
        <dbReference type="ARBA" id="ARBA00029485"/>
    </source>
</evidence>
<dbReference type="GO" id="GO:0061733">
    <property type="term" value="F:protein-lysine-acetyltransferase activity"/>
    <property type="evidence" value="ECO:0007669"/>
    <property type="project" value="UniProtKB-EC"/>
</dbReference>
<evidence type="ECO:0000256" key="33">
    <source>
        <dbReference type="ARBA" id="ARBA00023315"/>
    </source>
</evidence>
<dbReference type="Pfam" id="PF13249">
    <property type="entry name" value="SQHop_cyclase_N"/>
    <property type="match status" value="1"/>
</dbReference>
<keyword evidence="13" id="KW-0963">Cytoplasm</keyword>
<dbReference type="Gene3D" id="6.10.250.1340">
    <property type="match status" value="1"/>
</dbReference>
<evidence type="ECO:0000256" key="30">
    <source>
        <dbReference type="ARBA" id="ARBA00023136"/>
    </source>
</evidence>
<dbReference type="GO" id="GO:0015031">
    <property type="term" value="P:protein transport"/>
    <property type="evidence" value="ECO:0007669"/>
    <property type="project" value="UniProtKB-KW"/>
</dbReference>
<dbReference type="GO" id="GO:0004497">
    <property type="term" value="F:monooxygenase activity"/>
    <property type="evidence" value="ECO:0007669"/>
    <property type="project" value="InterPro"/>
</dbReference>
<dbReference type="InterPro" id="IPR018333">
    <property type="entry name" value="Squalene_cyclase"/>
</dbReference>
<dbReference type="Gene3D" id="1.50.10.20">
    <property type="match status" value="2"/>
</dbReference>
<comment type="similarity">
    <text evidence="7">Belongs to the cytochrome P450 family.</text>
</comment>
<keyword evidence="21" id="KW-0391">Immunity</keyword>
<dbReference type="InterPro" id="IPR017972">
    <property type="entry name" value="Cyt_P450_CS"/>
</dbReference>
<keyword evidence="50" id="KW-1267">Proteomics identification</keyword>
<evidence type="ECO:0000256" key="29">
    <source>
        <dbReference type="ARBA" id="ARBA00023132"/>
    </source>
</evidence>
<evidence type="ECO:0000256" key="15">
    <source>
        <dbReference type="ARBA" id="ARBA00022553"/>
    </source>
</evidence>
<evidence type="ECO:0000256" key="43">
    <source>
        <dbReference type="ARBA" id="ARBA00076442"/>
    </source>
</evidence>
<keyword evidence="26" id="KW-0811">Translocation</keyword>
<dbReference type="FunFam" id="1.25.40.990:FF:000003">
    <property type="entry name" value="germinal-center associated nuclear protein isoform X2"/>
    <property type="match status" value="1"/>
</dbReference>
<evidence type="ECO:0000256" key="6">
    <source>
        <dbReference type="ARBA" id="ARBA00009755"/>
    </source>
</evidence>
<dbReference type="GO" id="GO:0051028">
    <property type="term" value="P:mRNA transport"/>
    <property type="evidence" value="ECO:0007669"/>
    <property type="project" value="UniProtKB-KW"/>
</dbReference>
<dbReference type="GO" id="GO:0005506">
    <property type="term" value="F:iron ion binding"/>
    <property type="evidence" value="ECO:0007669"/>
    <property type="project" value="InterPro"/>
</dbReference>
<dbReference type="EMBL" id="QBIY01011468">
    <property type="protein sequence ID" value="RXN31377.1"/>
    <property type="molecule type" value="Genomic_DNA"/>
</dbReference>
<keyword evidence="49" id="KW-1185">Reference proteome</keyword>
<evidence type="ECO:0000256" key="11">
    <source>
        <dbReference type="ARBA" id="ARBA00022454"/>
    </source>
</evidence>
<keyword evidence="15" id="KW-0597">Phosphoprotein</keyword>
<feature type="region of interest" description="Disordered" evidence="46">
    <location>
        <begin position="552"/>
        <end position="574"/>
    </location>
</feature>
<dbReference type="Gene3D" id="3.30.70.330">
    <property type="match status" value="1"/>
</dbReference>
<dbReference type="PRINTS" id="PR00385">
    <property type="entry name" value="P450"/>
</dbReference>
<keyword evidence="12" id="KW-0488">Methylation</keyword>
<dbReference type="SUPFAM" id="SSF48239">
    <property type="entry name" value="Terpenoid cyclases/Protein prenyltransferases"/>
    <property type="match status" value="2"/>
</dbReference>
<feature type="compositionally biased region" description="Basic and acidic residues" evidence="46">
    <location>
        <begin position="806"/>
        <end position="817"/>
    </location>
</feature>
<evidence type="ECO:0000313" key="48">
    <source>
        <dbReference type="EMBL" id="RXN31377.1"/>
    </source>
</evidence>
<dbReference type="InterPro" id="IPR034265">
    <property type="entry name" value="MCM3AP_RRM"/>
</dbReference>
<keyword evidence="14" id="KW-0444">Lipid biosynthesis</keyword>
<dbReference type="PROSITE" id="PS00086">
    <property type="entry name" value="CYTOCHROME_P450"/>
    <property type="match status" value="1"/>
</dbReference>
<dbReference type="Pfam" id="PF00076">
    <property type="entry name" value="RRM_1"/>
    <property type="match status" value="1"/>
</dbReference>
<keyword evidence="32" id="KW-0539">Nucleus</keyword>
<keyword evidence="27" id="KW-0175">Coiled coil</keyword>
<keyword evidence="19" id="KW-0509">mRNA transport</keyword>
<feature type="compositionally biased region" description="Basic and acidic residues" evidence="46">
    <location>
        <begin position="720"/>
        <end position="733"/>
    </location>
</feature>
<dbReference type="CDD" id="cd12443">
    <property type="entry name" value="RRM_MCM3A_like"/>
    <property type="match status" value="1"/>
</dbReference>
<comment type="cofactor">
    <cofactor evidence="45">
        <name>heme</name>
        <dbReference type="ChEBI" id="CHEBI:30413"/>
    </cofactor>
</comment>
<evidence type="ECO:0000256" key="17">
    <source>
        <dbReference type="ARBA" id="ARBA00022679"/>
    </source>
</evidence>
<feature type="region of interest" description="Disordered" evidence="46">
    <location>
        <begin position="1496"/>
        <end position="1515"/>
    </location>
</feature>
<dbReference type="InterPro" id="IPR012677">
    <property type="entry name" value="Nucleotide-bd_a/b_plait_sf"/>
</dbReference>
<feature type="compositionally biased region" description="Pro residues" evidence="46">
    <location>
        <begin position="1500"/>
        <end position="1511"/>
    </location>
</feature>
<dbReference type="GO" id="GO:0020037">
    <property type="term" value="F:heme binding"/>
    <property type="evidence" value="ECO:0007669"/>
    <property type="project" value="InterPro"/>
</dbReference>
<evidence type="ECO:0000256" key="44">
    <source>
        <dbReference type="ARBA" id="ARBA00082002"/>
    </source>
</evidence>
<dbReference type="GO" id="GO:0002376">
    <property type="term" value="P:immune system process"/>
    <property type="evidence" value="ECO:0007669"/>
    <property type="project" value="UniProtKB-KW"/>
</dbReference>
<dbReference type="Pfam" id="PF13243">
    <property type="entry name" value="SQHop_cyclase_C"/>
    <property type="match status" value="1"/>
</dbReference>
<evidence type="ECO:0000256" key="46">
    <source>
        <dbReference type="SAM" id="MobiDB-lite"/>
    </source>
</evidence>
<evidence type="ECO:0000256" key="21">
    <source>
        <dbReference type="ARBA" id="ARBA00022859"/>
    </source>
</evidence>
<dbReference type="InterPro" id="IPR036396">
    <property type="entry name" value="Cyt_P450_sf"/>
</dbReference>
<evidence type="ECO:0000256" key="16">
    <source>
        <dbReference type="ARBA" id="ARBA00022617"/>
    </source>
</evidence>
<dbReference type="PROSITE" id="PS01074">
    <property type="entry name" value="TERPENE_SYNTHASES"/>
    <property type="match status" value="1"/>
</dbReference>
<dbReference type="InterPro" id="IPR005062">
    <property type="entry name" value="SAC3/GANP/THP3_conserved"/>
</dbReference>
<dbReference type="Pfam" id="PF16766">
    <property type="entry name" value="CID_GANP"/>
    <property type="match status" value="1"/>
</dbReference>
<dbReference type="GO" id="GO:0006695">
    <property type="term" value="P:cholesterol biosynthetic process"/>
    <property type="evidence" value="ECO:0007669"/>
    <property type="project" value="TreeGrafter"/>
</dbReference>
<feature type="binding site" description="axial binding residue" evidence="45">
    <location>
        <position position="381"/>
    </location>
    <ligand>
        <name>heme</name>
        <dbReference type="ChEBI" id="CHEBI:30413"/>
    </ligand>
    <ligandPart>
        <name>Fe</name>
        <dbReference type="ChEBI" id="CHEBI:18248"/>
    </ligandPart>
</feature>
<comment type="similarity">
    <text evidence="6">Belongs to the terpene cyclase/mutase family.</text>
</comment>
<dbReference type="FunFam" id="3.30.70.330:FF:001285">
    <property type="entry name" value="Minichromosome maintenance complex component 3-associated protein"/>
    <property type="match status" value="1"/>
</dbReference>
<dbReference type="InterPro" id="IPR002401">
    <property type="entry name" value="Cyt_P450_E_grp-I"/>
</dbReference>
<keyword evidence="20" id="KW-0256">Endoplasmic reticulum</keyword>
<keyword evidence="17" id="KW-0808">Transferase</keyword>
<dbReference type="PRINTS" id="PR00463">
    <property type="entry name" value="EP450I"/>
</dbReference>
<dbReference type="Gene3D" id="1.10.630.10">
    <property type="entry name" value="Cytochrome P450"/>
    <property type="match status" value="1"/>
</dbReference>
<feature type="region of interest" description="Disordered" evidence="46">
    <location>
        <begin position="402"/>
        <end position="462"/>
    </location>
</feature>
<evidence type="ECO:0000256" key="8">
    <source>
        <dbReference type="ARBA" id="ARBA00011245"/>
    </source>
</evidence>
<feature type="compositionally biased region" description="Basic and acidic residues" evidence="46">
    <location>
        <begin position="1466"/>
        <end position="1479"/>
    </location>
</feature>
<keyword evidence="11" id="KW-0158">Chromosome</keyword>
<feature type="compositionally biased region" description="Polar residues" evidence="46">
    <location>
        <begin position="825"/>
        <end position="835"/>
    </location>
</feature>
<feature type="region of interest" description="Disordered" evidence="46">
    <location>
        <begin position="660"/>
        <end position="687"/>
    </location>
</feature>
<dbReference type="InterPro" id="IPR031907">
    <property type="entry name" value="MCM3AP_GANP"/>
</dbReference>
<evidence type="ECO:0000256" key="32">
    <source>
        <dbReference type="ARBA" id="ARBA00023242"/>
    </source>
</evidence>
<keyword evidence="24" id="KW-0007">Acetylation</keyword>
<dbReference type="GO" id="GO:0005789">
    <property type="term" value="C:endoplasmic reticulum membrane"/>
    <property type="evidence" value="ECO:0007669"/>
    <property type="project" value="UniProtKB-SubCell"/>
</dbReference>
<dbReference type="Proteomes" id="UP000290572">
    <property type="component" value="Unassembled WGS sequence"/>
</dbReference>
<evidence type="ECO:0000256" key="1">
    <source>
        <dbReference type="ARBA" id="ARBA00004286"/>
    </source>
</evidence>
<dbReference type="GO" id="GO:0005654">
    <property type="term" value="C:nucleoplasm"/>
    <property type="evidence" value="ECO:0007669"/>
    <property type="project" value="UniProtKB-SubCell"/>
</dbReference>
<dbReference type="GO" id="GO:0016104">
    <property type="term" value="P:triterpenoid biosynthetic process"/>
    <property type="evidence" value="ECO:0007669"/>
    <property type="project" value="InterPro"/>
</dbReference>
<dbReference type="Pfam" id="PF03399">
    <property type="entry name" value="SAC3_GANP"/>
    <property type="match status" value="1"/>
</dbReference>
<dbReference type="EC" id="2.3.1.48" evidence="9"/>
<dbReference type="FunFam" id="1.50.10.20:FF:000084">
    <property type="entry name" value="Terpene cyclase/mutase family member"/>
    <property type="match status" value="1"/>
</dbReference>
<dbReference type="SFLD" id="SFLDG01016">
    <property type="entry name" value="Prenyltransferase_Like_2"/>
    <property type="match status" value="1"/>
</dbReference>
<keyword evidence="10" id="KW-0813">Transport</keyword>
<dbReference type="GO" id="GO:0003723">
    <property type="term" value="F:RNA binding"/>
    <property type="evidence" value="ECO:0007669"/>
    <property type="project" value="InterPro"/>
</dbReference>